<dbReference type="EMBL" id="LRGB01012097">
    <property type="protein sequence ID" value="KZR99970.1"/>
    <property type="molecule type" value="Genomic_DNA"/>
</dbReference>
<dbReference type="PANTHER" id="PTHR16116">
    <property type="entry name" value="ZINC FINGER PROTEIN 839"/>
    <property type="match status" value="1"/>
</dbReference>
<gene>
    <name evidence="2" type="ORF">APZ42_003937</name>
</gene>
<keyword evidence="3" id="KW-1185">Reference proteome</keyword>
<dbReference type="OrthoDB" id="6369238at2759"/>
<dbReference type="PANTHER" id="PTHR16116:SF5">
    <property type="entry name" value="ZINC FINGER PROTEIN 839"/>
    <property type="match status" value="1"/>
</dbReference>
<evidence type="ECO:0000313" key="2">
    <source>
        <dbReference type="EMBL" id="KZR99970.1"/>
    </source>
</evidence>
<dbReference type="Proteomes" id="UP000076858">
    <property type="component" value="Unassembled WGS sequence"/>
</dbReference>
<feature type="region of interest" description="Disordered" evidence="1">
    <location>
        <begin position="106"/>
        <end position="188"/>
    </location>
</feature>
<evidence type="ECO:0000313" key="3">
    <source>
        <dbReference type="Proteomes" id="UP000076858"/>
    </source>
</evidence>
<dbReference type="InterPro" id="IPR039946">
    <property type="entry name" value="ZN839"/>
</dbReference>
<sequence length="188" mass="21241">METNQVEEDTNNTDVGEHVQETDETMQMEEGQVHTTTVLDEQSLQQLMDSGTVSEDSIIAIVQNEHGEPQTVVLSRQDAEALGIQLDPVDQPVEDEQAQAIAAEAEMEGMAEQMDQESEMQPSEDMTEFNSENPEQSEFISENPEQSEFISENPEQSEFNSEHPEQSEFNSEQQEQSEFNSEHPEQSE</sequence>
<dbReference type="AlphaFoldDB" id="A0A162C1M8"/>
<protein>
    <submittedName>
        <fullName evidence="2">Uncharacterized protein</fullName>
    </submittedName>
</protein>
<feature type="compositionally biased region" description="Acidic residues" evidence="1">
    <location>
        <begin position="106"/>
        <end position="118"/>
    </location>
</feature>
<feature type="compositionally biased region" description="Low complexity" evidence="1">
    <location>
        <begin position="167"/>
        <end position="179"/>
    </location>
</feature>
<comment type="caution">
    <text evidence="2">The sequence shown here is derived from an EMBL/GenBank/DDBJ whole genome shotgun (WGS) entry which is preliminary data.</text>
</comment>
<accession>A0A162C1M8</accession>
<proteinExistence type="predicted"/>
<reference evidence="2 3" key="1">
    <citation type="submission" date="2016-03" db="EMBL/GenBank/DDBJ databases">
        <title>EvidentialGene: Evidence-directed Construction of Genes on Genomes.</title>
        <authorList>
            <person name="Gilbert D.G."/>
            <person name="Choi J.-H."/>
            <person name="Mockaitis K."/>
            <person name="Colbourne J."/>
            <person name="Pfrender M."/>
        </authorList>
    </citation>
    <scope>NUCLEOTIDE SEQUENCE [LARGE SCALE GENOMIC DNA]</scope>
    <source>
        <strain evidence="2 3">Xinb3</strain>
        <tissue evidence="2">Complete organism</tissue>
    </source>
</reference>
<organism evidence="2 3">
    <name type="scientific">Daphnia magna</name>
    <dbReference type="NCBI Taxonomy" id="35525"/>
    <lineage>
        <taxon>Eukaryota</taxon>
        <taxon>Metazoa</taxon>
        <taxon>Ecdysozoa</taxon>
        <taxon>Arthropoda</taxon>
        <taxon>Crustacea</taxon>
        <taxon>Branchiopoda</taxon>
        <taxon>Diplostraca</taxon>
        <taxon>Cladocera</taxon>
        <taxon>Anomopoda</taxon>
        <taxon>Daphniidae</taxon>
        <taxon>Daphnia</taxon>
    </lineage>
</organism>
<name>A0A162C1M8_9CRUS</name>
<feature type="compositionally biased region" description="Polar residues" evidence="1">
    <location>
        <begin position="128"/>
        <end position="159"/>
    </location>
</feature>
<evidence type="ECO:0000256" key="1">
    <source>
        <dbReference type="SAM" id="MobiDB-lite"/>
    </source>
</evidence>
<feature type="non-terminal residue" evidence="2">
    <location>
        <position position="188"/>
    </location>
</feature>